<dbReference type="InterPro" id="IPR000835">
    <property type="entry name" value="HTH_MarR-typ"/>
</dbReference>
<dbReference type="InterPro" id="IPR036388">
    <property type="entry name" value="WH-like_DNA-bd_sf"/>
</dbReference>
<name>A0A4U8YQR9_9BACT</name>
<dbReference type="InterPro" id="IPR023187">
    <property type="entry name" value="Tscrpt_reg_MarR-type_CS"/>
</dbReference>
<dbReference type="GO" id="GO:0003677">
    <property type="term" value="F:DNA binding"/>
    <property type="evidence" value="ECO:0007669"/>
    <property type="project" value="UniProtKB-KW"/>
</dbReference>
<dbReference type="PROSITE" id="PS50995">
    <property type="entry name" value="HTH_MARR_2"/>
    <property type="match status" value="1"/>
</dbReference>
<keyword evidence="1" id="KW-0805">Transcription regulation</keyword>
<dbReference type="EMBL" id="CAADHO010000008">
    <property type="protein sequence ID" value="VFQ46211.1"/>
    <property type="molecule type" value="Genomic_DNA"/>
</dbReference>
<sequence length="168" mass="18903">MFNLRDFPNDPIFSRMERDYPQLAPDAVSAFLRLLVAGSDFLGRLDALLSGHGIMHGRWLVLIQLRRRKIPRALPSELAQEQGVTRATMSGLLRQLERDGLIRRQEDPADGRKAAVLLTDKGEALLDRIMPEYYTLVNELMAPLTNPEQKSLAGMLDKLLMRPAAPVT</sequence>
<proteinExistence type="predicted"/>
<dbReference type="Pfam" id="PF12802">
    <property type="entry name" value="MarR_2"/>
    <property type="match status" value="1"/>
</dbReference>
<organism evidence="5 6">
    <name type="scientific">Desulfoluna butyratoxydans</name>
    <dbReference type="NCBI Taxonomy" id="231438"/>
    <lineage>
        <taxon>Bacteria</taxon>
        <taxon>Pseudomonadati</taxon>
        <taxon>Thermodesulfobacteriota</taxon>
        <taxon>Desulfobacteria</taxon>
        <taxon>Desulfobacterales</taxon>
        <taxon>Desulfolunaceae</taxon>
        <taxon>Desulfoluna</taxon>
    </lineage>
</organism>
<keyword evidence="6" id="KW-1185">Reference proteome</keyword>
<protein>
    <submittedName>
        <fullName evidence="5">Marr family</fullName>
    </submittedName>
</protein>
<evidence type="ECO:0000259" key="4">
    <source>
        <dbReference type="PROSITE" id="PS50995"/>
    </source>
</evidence>
<dbReference type="PROSITE" id="PS01117">
    <property type="entry name" value="HTH_MARR_1"/>
    <property type="match status" value="1"/>
</dbReference>
<evidence type="ECO:0000256" key="2">
    <source>
        <dbReference type="ARBA" id="ARBA00023125"/>
    </source>
</evidence>
<evidence type="ECO:0000313" key="6">
    <source>
        <dbReference type="Proteomes" id="UP000507962"/>
    </source>
</evidence>
<dbReference type="GO" id="GO:0003700">
    <property type="term" value="F:DNA-binding transcription factor activity"/>
    <property type="evidence" value="ECO:0007669"/>
    <property type="project" value="InterPro"/>
</dbReference>
<dbReference type="InterPro" id="IPR036390">
    <property type="entry name" value="WH_DNA-bd_sf"/>
</dbReference>
<dbReference type="PANTHER" id="PTHR33164:SF43">
    <property type="entry name" value="HTH-TYPE TRANSCRIPTIONAL REPRESSOR YETL"/>
    <property type="match status" value="1"/>
</dbReference>
<dbReference type="AlphaFoldDB" id="A0A4U8YQR9"/>
<keyword evidence="3" id="KW-0804">Transcription</keyword>
<feature type="domain" description="HTH marR-type" evidence="4">
    <location>
        <begin position="28"/>
        <end position="161"/>
    </location>
</feature>
<gene>
    <name evidence="5" type="ORF">MSL71_38740</name>
</gene>
<dbReference type="SMART" id="SM00347">
    <property type="entry name" value="HTH_MARR"/>
    <property type="match status" value="1"/>
</dbReference>
<evidence type="ECO:0000256" key="1">
    <source>
        <dbReference type="ARBA" id="ARBA00023015"/>
    </source>
</evidence>
<dbReference type="PANTHER" id="PTHR33164">
    <property type="entry name" value="TRANSCRIPTIONAL REGULATOR, MARR FAMILY"/>
    <property type="match status" value="1"/>
</dbReference>
<dbReference type="SUPFAM" id="SSF46785">
    <property type="entry name" value="Winged helix' DNA-binding domain"/>
    <property type="match status" value="1"/>
</dbReference>
<accession>A0A4U8YQR9</accession>
<dbReference type="PRINTS" id="PR00598">
    <property type="entry name" value="HTHMARR"/>
</dbReference>
<dbReference type="Gene3D" id="1.10.10.10">
    <property type="entry name" value="Winged helix-like DNA-binding domain superfamily/Winged helix DNA-binding domain"/>
    <property type="match status" value="1"/>
</dbReference>
<reference evidence="5 6" key="1">
    <citation type="submission" date="2019-03" db="EMBL/GenBank/DDBJ databases">
        <authorList>
            <person name="Nijsse B."/>
        </authorList>
    </citation>
    <scope>NUCLEOTIDE SEQUENCE [LARGE SCALE GENOMIC DNA]</scope>
    <source>
        <strain evidence="5">Desulfoluna butyratoxydans MSL71</strain>
    </source>
</reference>
<dbReference type="RefSeq" id="WP_180143661.1">
    <property type="nucleotide sequence ID" value="NZ_CAADHO010000008.1"/>
</dbReference>
<dbReference type="GO" id="GO:0006950">
    <property type="term" value="P:response to stress"/>
    <property type="evidence" value="ECO:0007669"/>
    <property type="project" value="TreeGrafter"/>
</dbReference>
<keyword evidence="2" id="KW-0238">DNA-binding</keyword>
<evidence type="ECO:0000256" key="3">
    <source>
        <dbReference type="ARBA" id="ARBA00023163"/>
    </source>
</evidence>
<dbReference type="Proteomes" id="UP000507962">
    <property type="component" value="Unassembled WGS sequence"/>
</dbReference>
<evidence type="ECO:0000313" key="5">
    <source>
        <dbReference type="EMBL" id="VFQ46211.1"/>
    </source>
</evidence>
<dbReference type="InterPro" id="IPR039422">
    <property type="entry name" value="MarR/SlyA-like"/>
</dbReference>